<dbReference type="RefSeq" id="WP_282515773.1">
    <property type="nucleotide sequence ID" value="NZ_JASCIR010000026.1"/>
</dbReference>
<feature type="transmembrane region" description="Helical" evidence="1">
    <location>
        <begin position="93"/>
        <end position="123"/>
    </location>
</feature>
<keyword evidence="1" id="KW-1133">Transmembrane helix</keyword>
<protein>
    <submittedName>
        <fullName evidence="2">Uncharacterized protein</fullName>
    </submittedName>
</protein>
<name>A0ABT6RXZ3_9ACTN</name>
<organism evidence="2 3">
    <name type="scientific">Streptomyces solicavernae</name>
    <dbReference type="NCBI Taxonomy" id="3043614"/>
    <lineage>
        <taxon>Bacteria</taxon>
        <taxon>Bacillati</taxon>
        <taxon>Actinomycetota</taxon>
        <taxon>Actinomycetes</taxon>
        <taxon>Kitasatosporales</taxon>
        <taxon>Streptomycetaceae</taxon>
        <taxon>Streptomyces</taxon>
    </lineage>
</organism>
<proteinExistence type="predicted"/>
<feature type="transmembrane region" description="Helical" evidence="1">
    <location>
        <begin position="61"/>
        <end position="81"/>
    </location>
</feature>
<evidence type="ECO:0000256" key="1">
    <source>
        <dbReference type="SAM" id="Phobius"/>
    </source>
</evidence>
<keyword evidence="1" id="KW-0472">Membrane</keyword>
<keyword evidence="3" id="KW-1185">Reference proteome</keyword>
<reference evidence="2 3" key="1">
    <citation type="submission" date="2023-05" db="EMBL/GenBank/DDBJ databases">
        <title>Draft genome sequence of Streptomyces sp. B-S-A8 isolated from a cave soil in Thailand.</title>
        <authorList>
            <person name="Chamroensaksri N."/>
            <person name="Muangham S."/>
        </authorList>
    </citation>
    <scope>NUCLEOTIDE SEQUENCE [LARGE SCALE GENOMIC DNA]</scope>
    <source>
        <strain evidence="2 3">B-S-A8</strain>
    </source>
</reference>
<gene>
    <name evidence="2" type="ORF">QIS99_24375</name>
</gene>
<dbReference type="EMBL" id="JASCIR010000026">
    <property type="protein sequence ID" value="MDI3389311.1"/>
    <property type="molecule type" value="Genomic_DNA"/>
</dbReference>
<sequence length="126" mass="14257">MAIPNQNPYAPPPPEFYRQPWQYRWFASWNAPDPTWWTIPAVTTPLAVVLGYSDYALVEPPWQLCSGYLIAAALCLASWLFPRTRQHRTSRLGFGISACLVAFFYGKALSFFTFGLAIVAWLAHGD</sequence>
<keyword evidence="1" id="KW-0812">Transmembrane</keyword>
<comment type="caution">
    <text evidence="2">The sequence shown here is derived from an EMBL/GenBank/DDBJ whole genome shotgun (WGS) entry which is preliminary data.</text>
</comment>
<evidence type="ECO:0000313" key="3">
    <source>
        <dbReference type="Proteomes" id="UP001224661"/>
    </source>
</evidence>
<evidence type="ECO:0000313" key="2">
    <source>
        <dbReference type="EMBL" id="MDI3389311.1"/>
    </source>
</evidence>
<accession>A0ABT6RXZ3</accession>
<dbReference type="Proteomes" id="UP001224661">
    <property type="component" value="Unassembled WGS sequence"/>
</dbReference>